<gene>
    <name evidence="3" type="ORF">DFQ01_11322</name>
</gene>
<dbReference type="RefSeq" id="WP_110045041.1">
    <property type="nucleotide sequence ID" value="NZ_CP054612.1"/>
</dbReference>
<dbReference type="InterPro" id="IPR043519">
    <property type="entry name" value="NT_sf"/>
</dbReference>
<sequence>MSDPQRLQLLRSINEAADAELLRSLRDHANDRMASKRSELPIDQFYTELNEAYDAMIRRAISLAEAHMARVGMGFPPVPYAYLLFGSGGRCEQTLSSDQDSGLVYEDEPDVEKAEANRNYFAKLSRQVVLVLERLGFPRCEGNVLSDNPAWSMSLSSWNKQLDEWFEHPAWESVRYLLIVADGRCVYGDSLLLDRMQDHFFANMGKHPIIIGRMLENTMRHKVLVGIFGQLLKERYGEDTGSIDMKYGAYIPMVNAIRLMAIQQEIRNTSTLERMKALQKAGVLSDEDARSYSEAFLLFLQLRLMTTEKQEMGMYANNGKLAVRTLTRDTIEQLKRGLRIGKRLQRRVFKQASVRLR</sequence>
<comment type="caution">
    <text evidence="3">The sequence shown here is derived from an EMBL/GenBank/DDBJ whole genome shotgun (WGS) entry which is preliminary data.</text>
</comment>
<dbReference type="AlphaFoldDB" id="A0A2V2YQY4"/>
<dbReference type="Pfam" id="PF10335">
    <property type="entry name" value="DUF294_C"/>
    <property type="match status" value="1"/>
</dbReference>
<dbReference type="Gene3D" id="3.30.460.10">
    <property type="entry name" value="Beta Polymerase, domain 2"/>
    <property type="match status" value="1"/>
</dbReference>
<dbReference type="InterPro" id="IPR005105">
    <property type="entry name" value="GlnD_Uridyltrans_N"/>
</dbReference>
<dbReference type="Proteomes" id="UP000246635">
    <property type="component" value="Unassembled WGS sequence"/>
</dbReference>
<dbReference type="OrthoDB" id="9810963at2"/>
<feature type="domain" description="DUF294" evidence="2">
    <location>
        <begin position="211"/>
        <end position="348"/>
    </location>
</feature>
<reference evidence="3 4" key="1">
    <citation type="submission" date="2018-05" db="EMBL/GenBank/DDBJ databases">
        <title>Genomic Encyclopedia of Type Strains, Phase III (KMG-III): the genomes of soil and plant-associated and newly described type strains.</title>
        <authorList>
            <person name="Whitman W."/>
        </authorList>
    </citation>
    <scope>NUCLEOTIDE SEQUENCE [LARGE SCALE GENOMIC DNA]</scope>
    <source>
        <strain evidence="3 4">CECT 5696</strain>
    </source>
</reference>
<dbReference type="SUPFAM" id="SSF81301">
    <property type="entry name" value="Nucleotidyltransferase"/>
    <property type="match status" value="1"/>
</dbReference>
<evidence type="ECO:0000313" key="3">
    <source>
        <dbReference type="EMBL" id="PWV99650.1"/>
    </source>
</evidence>
<organism evidence="3 4">
    <name type="scientific">Paenibacillus cellulosilyticus</name>
    <dbReference type="NCBI Taxonomy" id="375489"/>
    <lineage>
        <taxon>Bacteria</taxon>
        <taxon>Bacillati</taxon>
        <taxon>Bacillota</taxon>
        <taxon>Bacilli</taxon>
        <taxon>Bacillales</taxon>
        <taxon>Paenibacillaceae</taxon>
        <taxon>Paenibacillus</taxon>
    </lineage>
</organism>
<name>A0A2V2YQY4_9BACL</name>
<feature type="domain" description="Protein-PII uridylyltransferase N-terminal" evidence="1">
    <location>
        <begin position="41"/>
        <end position="170"/>
    </location>
</feature>
<dbReference type="InterPro" id="IPR018821">
    <property type="entry name" value="DUF294_put_nucleoTrafse_sb-bd"/>
</dbReference>
<dbReference type="EMBL" id="QGTQ01000013">
    <property type="protein sequence ID" value="PWV99650.1"/>
    <property type="molecule type" value="Genomic_DNA"/>
</dbReference>
<dbReference type="Pfam" id="PF03445">
    <property type="entry name" value="DUF294"/>
    <property type="match status" value="1"/>
</dbReference>
<protein>
    <submittedName>
        <fullName evidence="3">CBS domain-containing protein</fullName>
    </submittedName>
</protein>
<proteinExistence type="predicted"/>
<accession>A0A2V2YQY4</accession>
<keyword evidence="4" id="KW-1185">Reference proteome</keyword>
<dbReference type="GO" id="GO:0008773">
    <property type="term" value="F:[protein-PII] uridylyltransferase activity"/>
    <property type="evidence" value="ECO:0007669"/>
    <property type="project" value="InterPro"/>
</dbReference>
<evidence type="ECO:0000259" key="1">
    <source>
        <dbReference type="Pfam" id="PF03445"/>
    </source>
</evidence>
<evidence type="ECO:0000259" key="2">
    <source>
        <dbReference type="Pfam" id="PF10335"/>
    </source>
</evidence>
<evidence type="ECO:0000313" key="4">
    <source>
        <dbReference type="Proteomes" id="UP000246635"/>
    </source>
</evidence>